<dbReference type="InterPro" id="IPR043502">
    <property type="entry name" value="DNA/RNA_pol_sf"/>
</dbReference>
<name>A0A371FG79_MUCPR</name>
<dbReference type="EMBL" id="QJKJ01009211">
    <property type="protein sequence ID" value="RDX77305.1"/>
    <property type="molecule type" value="Genomic_DNA"/>
</dbReference>
<feature type="non-terminal residue" evidence="2">
    <location>
        <position position="1"/>
    </location>
</feature>
<gene>
    <name evidence="2" type="ORF">CR513_42593</name>
</gene>
<feature type="domain" description="Reverse transcriptase" evidence="1">
    <location>
        <begin position="23"/>
        <end position="146"/>
    </location>
</feature>
<evidence type="ECO:0000313" key="3">
    <source>
        <dbReference type="Proteomes" id="UP000257109"/>
    </source>
</evidence>
<dbReference type="Gene3D" id="3.30.70.270">
    <property type="match status" value="1"/>
</dbReference>
<dbReference type="InterPro" id="IPR053134">
    <property type="entry name" value="RNA-dir_DNA_polymerase"/>
</dbReference>
<keyword evidence="3" id="KW-1185">Reference proteome</keyword>
<dbReference type="Proteomes" id="UP000257109">
    <property type="component" value="Unassembled WGS sequence"/>
</dbReference>
<protein>
    <recommendedName>
        <fullName evidence="1">Reverse transcriptase domain-containing protein</fullName>
    </recommendedName>
</protein>
<reference evidence="2" key="1">
    <citation type="submission" date="2018-05" db="EMBL/GenBank/DDBJ databases">
        <title>Draft genome of Mucuna pruriens seed.</title>
        <authorList>
            <person name="Nnadi N.E."/>
            <person name="Vos R."/>
            <person name="Hasami M.H."/>
            <person name="Devisetty U.K."/>
            <person name="Aguiy J.C."/>
        </authorList>
    </citation>
    <scope>NUCLEOTIDE SEQUENCE [LARGE SCALE GENOMIC DNA]</scope>
    <source>
        <strain evidence="2">JCA_2017</strain>
    </source>
</reference>
<evidence type="ECO:0000313" key="2">
    <source>
        <dbReference type="EMBL" id="RDX77305.1"/>
    </source>
</evidence>
<organism evidence="2 3">
    <name type="scientific">Mucuna pruriens</name>
    <name type="common">Velvet bean</name>
    <name type="synonym">Dolichos pruriens</name>
    <dbReference type="NCBI Taxonomy" id="157652"/>
    <lineage>
        <taxon>Eukaryota</taxon>
        <taxon>Viridiplantae</taxon>
        <taxon>Streptophyta</taxon>
        <taxon>Embryophyta</taxon>
        <taxon>Tracheophyta</taxon>
        <taxon>Spermatophyta</taxon>
        <taxon>Magnoliopsida</taxon>
        <taxon>eudicotyledons</taxon>
        <taxon>Gunneridae</taxon>
        <taxon>Pentapetalae</taxon>
        <taxon>rosids</taxon>
        <taxon>fabids</taxon>
        <taxon>Fabales</taxon>
        <taxon>Fabaceae</taxon>
        <taxon>Papilionoideae</taxon>
        <taxon>50 kb inversion clade</taxon>
        <taxon>NPAAA clade</taxon>
        <taxon>indigoferoid/millettioid clade</taxon>
        <taxon>Phaseoleae</taxon>
        <taxon>Mucuna</taxon>
    </lineage>
</organism>
<comment type="caution">
    <text evidence="2">The sequence shown here is derived from an EMBL/GenBank/DDBJ whole genome shotgun (WGS) entry which is preliminary data.</text>
</comment>
<dbReference type="InterPro" id="IPR000477">
    <property type="entry name" value="RT_dom"/>
</dbReference>
<proteinExistence type="predicted"/>
<dbReference type="InterPro" id="IPR043128">
    <property type="entry name" value="Rev_trsase/Diguanyl_cyclase"/>
</dbReference>
<dbReference type="Pfam" id="PF00078">
    <property type="entry name" value="RVT_1"/>
    <property type="match status" value="1"/>
</dbReference>
<dbReference type="PANTHER" id="PTHR24559:SF437">
    <property type="entry name" value="RNA-DIRECTED DNA POLYMERASE HOMOLOG"/>
    <property type="match status" value="1"/>
</dbReference>
<evidence type="ECO:0000259" key="1">
    <source>
        <dbReference type="Pfam" id="PF00078"/>
    </source>
</evidence>
<dbReference type="PANTHER" id="PTHR24559">
    <property type="entry name" value="TRANSPOSON TY3-I GAG-POL POLYPROTEIN"/>
    <property type="match status" value="1"/>
</dbReference>
<dbReference type="Gene3D" id="3.10.10.10">
    <property type="entry name" value="HIV Type 1 Reverse Transcriptase, subunit A, domain 1"/>
    <property type="match status" value="1"/>
</dbReference>
<dbReference type="OrthoDB" id="407598at2759"/>
<dbReference type="CDD" id="cd01647">
    <property type="entry name" value="RT_LTR"/>
    <property type="match status" value="1"/>
</dbReference>
<dbReference type="AlphaFoldDB" id="A0A371FG79"/>
<dbReference type="SUPFAM" id="SSF56672">
    <property type="entry name" value="DNA/RNA polymerases"/>
    <property type="match status" value="1"/>
</dbReference>
<sequence>MEKGWVWESKSPCVMPVILVLMKDGPWRMCMDCRPINAITIRYMNLIPHLDDILDELHGACIFSKIDLQSGYHQICMREGGEWKTTFNTKFGLYEWLVMPFRLMNASNMFMRLMNHILRSLIRHCVVVYFDDILVYSACIDDHAHRGSKLIKKSEGHLKLINIYECERCAKFPWGGRTLGKAFQSLKERLYNASMLSLLSFHKSFELECDAFNMRGTLLCSLMRNRKVSNLIIQLMTNSSMFLFEPCKCESSTYCTINSSSIVTMNRFSQQKLNKRHAKLVEFLKQFLYVRKHKQGKENIVAEALSRRHVLLAMLEMKLLSFKSLKDLYVHDDDFRQAYDSCDISANRGFFQHEGFLFKEKCLCVPKSFTRELYSERGTQRRFDGTFWCASN</sequence>
<accession>A0A371FG79</accession>